<accession>A0A1U7DHZ9</accession>
<evidence type="ECO:0000313" key="1">
    <source>
        <dbReference type="EMBL" id="APX89498.1"/>
    </source>
</evidence>
<dbReference type="EMBL" id="CP019124">
    <property type="protein sequence ID" value="APX89498.1"/>
    <property type="molecule type" value="Genomic_DNA"/>
</dbReference>
<dbReference type="Pfam" id="PF02423">
    <property type="entry name" value="OCD_Mu_crystall"/>
    <property type="match status" value="1"/>
</dbReference>
<dbReference type="RefSeq" id="WP_076979521.1">
    <property type="nucleotide sequence ID" value="NZ_CP019124.1"/>
</dbReference>
<dbReference type="Proteomes" id="UP000187266">
    <property type="component" value="Chromosome"/>
</dbReference>
<dbReference type="Gene3D" id="3.40.50.720">
    <property type="entry name" value="NAD(P)-binding Rossmann-like Domain"/>
    <property type="match status" value="2"/>
</dbReference>
<reference evidence="1 2" key="1">
    <citation type="submission" date="2017-01" db="EMBL/GenBank/DDBJ databases">
        <title>Genomic analysis of Xuhuaishuia manganoxidans DY6-4.</title>
        <authorList>
            <person name="Wang X."/>
        </authorList>
    </citation>
    <scope>NUCLEOTIDE SEQUENCE [LARGE SCALE GENOMIC DNA]</scope>
    <source>
        <strain evidence="1 2">DY6-4</strain>
    </source>
</reference>
<protein>
    <submittedName>
        <fullName evidence="1">Ornithine cyclodeaminase</fullName>
    </submittedName>
</protein>
<dbReference type="InterPro" id="IPR003462">
    <property type="entry name" value="ODC_Mu_crystall"/>
</dbReference>
<dbReference type="SUPFAM" id="SSF51735">
    <property type="entry name" value="NAD(P)-binding Rossmann-fold domains"/>
    <property type="match status" value="1"/>
</dbReference>
<dbReference type="PANTHER" id="PTHR13812:SF19">
    <property type="entry name" value="KETIMINE REDUCTASE MU-CRYSTALLIN"/>
    <property type="match status" value="1"/>
</dbReference>
<evidence type="ECO:0000313" key="2">
    <source>
        <dbReference type="Proteomes" id="UP000187266"/>
    </source>
</evidence>
<proteinExistence type="predicted"/>
<organism evidence="1 2">
    <name type="scientific">Brevirhabdus pacifica</name>
    <dbReference type="NCBI Taxonomy" id="1267768"/>
    <lineage>
        <taxon>Bacteria</taxon>
        <taxon>Pseudomonadati</taxon>
        <taxon>Pseudomonadota</taxon>
        <taxon>Alphaproteobacteria</taxon>
        <taxon>Rhodobacterales</taxon>
        <taxon>Paracoccaceae</taxon>
        <taxon>Brevirhabdus</taxon>
    </lineage>
</organism>
<dbReference type="AlphaFoldDB" id="A0A1U7DHZ9"/>
<gene>
    <name evidence="1" type="ORF">BV394_07025</name>
</gene>
<dbReference type="GO" id="GO:0005737">
    <property type="term" value="C:cytoplasm"/>
    <property type="evidence" value="ECO:0007669"/>
    <property type="project" value="TreeGrafter"/>
</dbReference>
<keyword evidence="2" id="KW-1185">Reference proteome</keyword>
<sequence length="378" mass="41482">MLIVDNALVARLLDMPGCIAAQESAFAGLDSGRSIHRPRIDMYVPCQRDDGYYRWGTMEGANNGVFAIRMKSDIVHWPRAEDGTWTEEKYCVEPGTFCGLIMLMSTETGEPLAFINDGALQHMRVGGGAALGAKYLAREDAETVGMIGSGGMARTFLEGFTCVRSIKRCRVFSPSRANRESFATEMSDKLGVEVIPVATAREAVAGCDILSTCTDSMEPVYDADWLEPGMHVTNLGRREMPEEAMPKFDVVIRQGTAGLQMEQTERFQAERGHSPAAFIGGTAEEMERLPKPNPRPGFGGDDPKFTDRGQGGSKPDFCALINGRAAGRQNDRQITFYRNVGNQGLQFSAVGQLVYRKALAEGGAREIPTEWFLQDIRN</sequence>
<dbReference type="Gene3D" id="3.30.1780.10">
    <property type="entry name" value="ornithine cyclodeaminase, domain 1"/>
    <property type="match status" value="2"/>
</dbReference>
<dbReference type="OrthoDB" id="9809203at2"/>
<dbReference type="InterPro" id="IPR036291">
    <property type="entry name" value="NAD(P)-bd_dom_sf"/>
</dbReference>
<dbReference type="PANTHER" id="PTHR13812">
    <property type="entry name" value="KETIMINE REDUCTASE MU-CRYSTALLIN"/>
    <property type="match status" value="1"/>
</dbReference>
<accession>A0A2M9DDI5</accession>
<name>A0A1U7DHZ9_9RHOB</name>
<dbReference type="STRING" id="1267768.BV394_07025"/>
<dbReference type="InterPro" id="IPR023401">
    <property type="entry name" value="ODC_N"/>
</dbReference>